<evidence type="ECO:0000313" key="1">
    <source>
        <dbReference type="EMBL" id="TDC75698.1"/>
    </source>
</evidence>
<accession>A0A4R4TDQ0</accession>
<organism evidence="1 2">
    <name type="scientific">Streptomyces hainanensis</name>
    <dbReference type="NCBI Taxonomy" id="402648"/>
    <lineage>
        <taxon>Bacteria</taxon>
        <taxon>Bacillati</taxon>
        <taxon>Actinomycetota</taxon>
        <taxon>Actinomycetes</taxon>
        <taxon>Kitasatosporales</taxon>
        <taxon>Streptomycetaceae</taxon>
        <taxon>Streptomyces</taxon>
    </lineage>
</organism>
<dbReference type="OrthoDB" id="3401898at2"/>
<sequence>MPDIHTSAGALALAEPPEAEVLIDDEEFTLNVRVVVATYSNGNNQCSTNDGCGQTCENGASACNSSIDDPDHNH</sequence>
<dbReference type="AlphaFoldDB" id="A0A4R4TDQ0"/>
<gene>
    <name evidence="1" type="primary">fxlA</name>
    <name evidence="1" type="ORF">E1283_11620</name>
</gene>
<dbReference type="EMBL" id="SMKI01000097">
    <property type="protein sequence ID" value="TDC75698.1"/>
    <property type="molecule type" value="Genomic_DNA"/>
</dbReference>
<name>A0A4R4TDQ0_9ACTN</name>
<proteinExistence type="predicted"/>
<protein>
    <submittedName>
        <fullName evidence="1">FxLD family lantipeptide</fullName>
    </submittedName>
</protein>
<keyword evidence="2" id="KW-1185">Reference proteome</keyword>
<dbReference type="InterPro" id="IPR027575">
    <property type="entry name" value="LD_lanti_pre"/>
</dbReference>
<dbReference type="Proteomes" id="UP000295345">
    <property type="component" value="Unassembled WGS sequence"/>
</dbReference>
<dbReference type="NCBIfam" id="TIGR04363">
    <property type="entry name" value="LD_lanti_pre"/>
    <property type="match status" value="1"/>
</dbReference>
<dbReference type="RefSeq" id="WP_132817905.1">
    <property type="nucleotide sequence ID" value="NZ_SMKI01000097.1"/>
</dbReference>
<reference evidence="1 2" key="1">
    <citation type="submission" date="2019-03" db="EMBL/GenBank/DDBJ databases">
        <title>Draft genome sequences of novel Actinobacteria.</title>
        <authorList>
            <person name="Sahin N."/>
            <person name="Ay H."/>
            <person name="Saygin H."/>
        </authorList>
    </citation>
    <scope>NUCLEOTIDE SEQUENCE [LARGE SCALE GENOMIC DNA]</scope>
    <source>
        <strain evidence="1 2">DSM 41900</strain>
    </source>
</reference>
<evidence type="ECO:0000313" key="2">
    <source>
        <dbReference type="Proteomes" id="UP000295345"/>
    </source>
</evidence>
<comment type="caution">
    <text evidence="1">The sequence shown here is derived from an EMBL/GenBank/DDBJ whole genome shotgun (WGS) entry which is preliminary data.</text>
</comment>